<dbReference type="AlphaFoldDB" id="A0A0H2KV97"/>
<comment type="caution">
    <text evidence="1">The sequence shown here is derived from an EMBL/GenBank/DDBJ whole genome shotgun (WGS) entry which is preliminary data.</text>
</comment>
<dbReference type="STRING" id="264251.FB00_05530"/>
<keyword evidence="2" id="KW-1185">Reference proteome</keyword>
<evidence type="ECO:0008006" key="3">
    <source>
        <dbReference type="Google" id="ProtNLM"/>
    </source>
</evidence>
<evidence type="ECO:0000313" key="2">
    <source>
        <dbReference type="Proteomes" id="UP000035265"/>
    </source>
</evidence>
<dbReference type="SUPFAM" id="SSF48452">
    <property type="entry name" value="TPR-like"/>
    <property type="match status" value="1"/>
</dbReference>
<dbReference type="Proteomes" id="UP000035265">
    <property type="component" value="Unassembled WGS sequence"/>
</dbReference>
<dbReference type="Gene3D" id="1.25.40.10">
    <property type="entry name" value="Tetratricopeptide repeat domain"/>
    <property type="match status" value="1"/>
</dbReference>
<reference evidence="1 2" key="1">
    <citation type="submission" date="2014-05" db="EMBL/GenBank/DDBJ databases">
        <title>Cellulosimicrobium funkei U11 genome.</title>
        <authorList>
            <person name="Hu C."/>
            <person name="Gong Y."/>
            <person name="Wan W."/>
            <person name="Jiang M."/>
        </authorList>
    </citation>
    <scope>NUCLEOTIDE SEQUENCE [LARGE SCALE GENOMIC DNA]</scope>
    <source>
        <strain evidence="1 2">U11</strain>
    </source>
</reference>
<dbReference type="EMBL" id="JNBQ01000003">
    <property type="protein sequence ID" value="KLN35749.1"/>
    <property type="molecule type" value="Genomic_DNA"/>
</dbReference>
<gene>
    <name evidence="1" type="ORF">FB00_05530</name>
</gene>
<dbReference type="RefSeq" id="WP_047231834.1">
    <property type="nucleotide sequence ID" value="NZ_JNBQ01000003.1"/>
</dbReference>
<evidence type="ECO:0000313" key="1">
    <source>
        <dbReference type="EMBL" id="KLN35749.1"/>
    </source>
</evidence>
<proteinExistence type="predicted"/>
<protein>
    <recommendedName>
        <fullName evidence="3">Tetratricopeptide repeat protein</fullName>
    </recommendedName>
</protein>
<sequence>MTETPRRYLPDVLGKRLLDEWERATEIAADDESSAVVIWHACWAELPDTDTPWFEREYDFPIAAVLCATLAESHLRQGAADAALEYARRLPRLSTNPRDTSPHVILGMAALDAGQDEEALRSFDAAHGIGGHRAFTEYPSRCWTFYANSRAV</sequence>
<name>A0A0H2KV97_9MICO</name>
<dbReference type="InterPro" id="IPR011990">
    <property type="entry name" value="TPR-like_helical_dom_sf"/>
</dbReference>
<organism evidence="1 2">
    <name type="scientific">Cellulosimicrobium funkei</name>
    <dbReference type="NCBI Taxonomy" id="264251"/>
    <lineage>
        <taxon>Bacteria</taxon>
        <taxon>Bacillati</taxon>
        <taxon>Actinomycetota</taxon>
        <taxon>Actinomycetes</taxon>
        <taxon>Micrococcales</taxon>
        <taxon>Promicromonosporaceae</taxon>
        <taxon>Cellulosimicrobium</taxon>
    </lineage>
</organism>
<accession>A0A0H2KV97</accession>
<dbReference type="PATRIC" id="fig|264251.5.peg.1135"/>